<dbReference type="SMART" id="SM00478">
    <property type="entry name" value="ENDO3c"/>
    <property type="match status" value="1"/>
</dbReference>
<evidence type="ECO:0000256" key="2">
    <source>
        <dbReference type="ARBA" id="ARBA00001966"/>
    </source>
</evidence>
<evidence type="ECO:0000256" key="12">
    <source>
        <dbReference type="ARBA" id="ARBA00023204"/>
    </source>
</evidence>
<dbReference type="EC" id="3.2.2.31" evidence="5"/>
<dbReference type="Pfam" id="PF00633">
    <property type="entry name" value="HHH"/>
    <property type="match status" value="1"/>
</dbReference>
<dbReference type="eggNOG" id="COG1194">
    <property type="taxonomic scope" value="Bacteria"/>
</dbReference>
<dbReference type="GO" id="GO:0034039">
    <property type="term" value="F:8-oxo-7,8-dihydroguanine DNA N-glycosylase activity"/>
    <property type="evidence" value="ECO:0007669"/>
    <property type="project" value="TreeGrafter"/>
</dbReference>
<keyword evidence="16" id="KW-1185">Reference proteome</keyword>
<keyword evidence="11" id="KW-0411">Iron-sulfur</keyword>
<evidence type="ECO:0000256" key="13">
    <source>
        <dbReference type="ARBA" id="ARBA00023295"/>
    </source>
</evidence>
<evidence type="ECO:0000313" key="15">
    <source>
        <dbReference type="EMBL" id="EPF30531.1"/>
    </source>
</evidence>
<reference evidence="15 16" key="1">
    <citation type="submission" date="2013-04" db="EMBL/GenBank/DDBJ databases">
        <title>The Genome Sequence of Treponema maltophilum ATCC 51939.</title>
        <authorList>
            <consortium name="The Broad Institute Genomics Platform"/>
            <person name="Earl A."/>
            <person name="Ward D."/>
            <person name="Feldgarden M."/>
            <person name="Gevers D."/>
            <person name="Leonetti C."/>
            <person name="Blanton J.M."/>
            <person name="Dewhirst F.E."/>
            <person name="Izard J."/>
            <person name="Walker B."/>
            <person name="Young S."/>
            <person name="Zeng Q."/>
            <person name="Gargeya S."/>
            <person name="Fitzgerald M."/>
            <person name="Haas B."/>
            <person name="Abouelleil A."/>
            <person name="Allen A.W."/>
            <person name="Alvarado L."/>
            <person name="Arachchi H.M."/>
            <person name="Berlin A.M."/>
            <person name="Chapman S.B."/>
            <person name="Gainer-Dewar J."/>
            <person name="Goldberg J."/>
            <person name="Griggs A."/>
            <person name="Gujja S."/>
            <person name="Hansen M."/>
            <person name="Howarth C."/>
            <person name="Imamovic A."/>
            <person name="Ireland A."/>
            <person name="Larimer J."/>
            <person name="McCowan C."/>
            <person name="Murphy C."/>
            <person name="Pearson M."/>
            <person name="Poon T.W."/>
            <person name="Priest M."/>
            <person name="Roberts A."/>
            <person name="Saif S."/>
            <person name="Shea T."/>
            <person name="Sisk P."/>
            <person name="Sykes S."/>
            <person name="Wortman J."/>
            <person name="Nusbaum C."/>
            <person name="Birren B."/>
        </authorList>
    </citation>
    <scope>NUCLEOTIDE SEQUENCE [LARGE SCALE GENOMIC DNA]</scope>
    <source>
        <strain evidence="15 16">ATCC 51939</strain>
    </source>
</reference>
<accession>S3K0W2</accession>
<protein>
    <recommendedName>
        <fullName evidence="6">Adenine DNA glycosylase</fullName>
        <ecNumber evidence="5">3.2.2.31</ecNumber>
    </recommendedName>
</protein>
<dbReference type="OrthoDB" id="9802365at2"/>
<dbReference type="GO" id="GO:0006298">
    <property type="term" value="P:mismatch repair"/>
    <property type="evidence" value="ECO:0007669"/>
    <property type="project" value="TreeGrafter"/>
</dbReference>
<gene>
    <name evidence="15" type="ORF">HMPREF9194_00848</name>
</gene>
<keyword evidence="10" id="KW-0408">Iron</keyword>
<dbReference type="CDD" id="cd00056">
    <property type="entry name" value="ENDO3c"/>
    <property type="match status" value="1"/>
</dbReference>
<evidence type="ECO:0000256" key="7">
    <source>
        <dbReference type="ARBA" id="ARBA00022723"/>
    </source>
</evidence>
<comment type="similarity">
    <text evidence="4">Belongs to the Nth/MutY family.</text>
</comment>
<dbReference type="GO" id="GO:0046872">
    <property type="term" value="F:metal ion binding"/>
    <property type="evidence" value="ECO:0007669"/>
    <property type="project" value="UniProtKB-KW"/>
</dbReference>
<keyword evidence="9" id="KW-0378">Hydrolase</keyword>
<evidence type="ECO:0000256" key="11">
    <source>
        <dbReference type="ARBA" id="ARBA00023014"/>
    </source>
</evidence>
<feature type="domain" description="HhH-GPD" evidence="14">
    <location>
        <begin position="61"/>
        <end position="213"/>
    </location>
</feature>
<dbReference type="AlphaFoldDB" id="S3K0W2"/>
<dbReference type="PATRIC" id="fig|1125699.3.peg.863"/>
<comment type="function">
    <text evidence="3">Adenine glycosylase active on G-A mispairs. MutY also corrects error-prone DNA synthesis past GO lesions which are due to the oxidatively damaged form of guanine: 7,8-dihydro-8-oxoguanine (8-oxo-dGTP).</text>
</comment>
<keyword evidence="8" id="KW-0227">DNA damage</keyword>
<evidence type="ECO:0000313" key="16">
    <source>
        <dbReference type="Proteomes" id="UP000014541"/>
    </source>
</evidence>
<dbReference type="InterPro" id="IPR044298">
    <property type="entry name" value="MIG/MutY"/>
</dbReference>
<dbReference type="PANTHER" id="PTHR42944">
    <property type="entry name" value="ADENINE DNA GLYCOSYLASE"/>
    <property type="match status" value="1"/>
</dbReference>
<dbReference type="Proteomes" id="UP000014541">
    <property type="component" value="Unassembled WGS sequence"/>
</dbReference>
<dbReference type="Gene3D" id="1.10.1670.10">
    <property type="entry name" value="Helix-hairpin-Helix base-excision DNA repair enzymes (C-terminal)"/>
    <property type="match status" value="1"/>
</dbReference>
<dbReference type="GO" id="GO:0051536">
    <property type="term" value="F:iron-sulfur cluster binding"/>
    <property type="evidence" value="ECO:0007669"/>
    <property type="project" value="UniProtKB-KW"/>
</dbReference>
<keyword evidence="7" id="KW-0479">Metal-binding</keyword>
<evidence type="ECO:0000256" key="6">
    <source>
        <dbReference type="ARBA" id="ARBA00022023"/>
    </source>
</evidence>
<evidence type="ECO:0000256" key="9">
    <source>
        <dbReference type="ARBA" id="ARBA00022801"/>
    </source>
</evidence>
<comment type="caution">
    <text evidence="15">The sequence shown here is derived from an EMBL/GenBank/DDBJ whole genome shotgun (WGS) entry which is preliminary data.</text>
</comment>
<dbReference type="STRING" id="1125699.HMPREF9194_00848"/>
<dbReference type="InterPro" id="IPR000445">
    <property type="entry name" value="HhH_motif"/>
</dbReference>
<dbReference type="InterPro" id="IPR003265">
    <property type="entry name" value="HhH-GPD_domain"/>
</dbReference>
<organism evidence="15 16">
    <name type="scientific">Treponema maltophilum ATCC 51939</name>
    <dbReference type="NCBI Taxonomy" id="1125699"/>
    <lineage>
        <taxon>Bacteria</taxon>
        <taxon>Pseudomonadati</taxon>
        <taxon>Spirochaetota</taxon>
        <taxon>Spirochaetia</taxon>
        <taxon>Spirochaetales</taxon>
        <taxon>Treponemataceae</taxon>
        <taxon>Treponema</taxon>
    </lineage>
</organism>
<dbReference type="Pfam" id="PF00730">
    <property type="entry name" value="HhH-GPD"/>
    <property type="match status" value="1"/>
</dbReference>
<name>S3K0W2_TREMA</name>
<dbReference type="GO" id="GO:0006284">
    <property type="term" value="P:base-excision repair"/>
    <property type="evidence" value="ECO:0007669"/>
    <property type="project" value="InterPro"/>
</dbReference>
<dbReference type="GO" id="GO:0000701">
    <property type="term" value="F:purine-specific mismatch base pair DNA N-glycosylase activity"/>
    <property type="evidence" value="ECO:0007669"/>
    <property type="project" value="UniProtKB-EC"/>
</dbReference>
<evidence type="ECO:0000256" key="3">
    <source>
        <dbReference type="ARBA" id="ARBA00002933"/>
    </source>
</evidence>
<comment type="cofactor">
    <cofactor evidence="2">
        <name>[4Fe-4S] cluster</name>
        <dbReference type="ChEBI" id="CHEBI:49883"/>
    </cofactor>
</comment>
<proteinExistence type="inferred from homology"/>
<dbReference type="InterPro" id="IPR023170">
    <property type="entry name" value="HhH_base_excis_C"/>
</dbReference>
<dbReference type="SUPFAM" id="SSF48150">
    <property type="entry name" value="DNA-glycosylase"/>
    <property type="match status" value="1"/>
</dbReference>
<evidence type="ECO:0000256" key="4">
    <source>
        <dbReference type="ARBA" id="ARBA00008343"/>
    </source>
</evidence>
<dbReference type="PANTHER" id="PTHR42944:SF1">
    <property type="entry name" value="ADENINE DNA GLYCOSYLASE"/>
    <property type="match status" value="1"/>
</dbReference>
<dbReference type="Gene3D" id="1.10.340.30">
    <property type="entry name" value="Hypothetical protein, domain 2"/>
    <property type="match status" value="1"/>
</dbReference>
<sequence length="295" mass="33538">MLEDVKKDFYPDRGEAGCVKIDDAAVREFRRSVLDFYAGSARDFPWRHTVNPYGILVSEIMLQQTQTERVLPKYEAWLKRFPDVQSLASASLSEVLALWSGLGYNRRARFLQQACRLISERIAKGGTFPDTAEELDALPGIGPYTARAVCTFAFNKPEVFIETNIRSVYIFFFFPHENTKGVADKDLLPLIEKTLYRENPRLWYYALMDYGAALKKKVENPSRKSRHYTKQSRFEGSLRQARGAIIRQLVNSASGCALYDIACKENIEPELLEKAAAALAAEKIITSDGALYRIR</sequence>
<dbReference type="InterPro" id="IPR011257">
    <property type="entry name" value="DNA_glycosylase"/>
</dbReference>
<keyword evidence="12" id="KW-0234">DNA repair</keyword>
<evidence type="ECO:0000256" key="1">
    <source>
        <dbReference type="ARBA" id="ARBA00000843"/>
    </source>
</evidence>
<dbReference type="GO" id="GO:0035485">
    <property type="term" value="F:adenine/guanine mispair binding"/>
    <property type="evidence" value="ECO:0007669"/>
    <property type="project" value="TreeGrafter"/>
</dbReference>
<dbReference type="RefSeq" id="WP_016525142.1">
    <property type="nucleotide sequence ID" value="NZ_KE332518.1"/>
</dbReference>
<dbReference type="HOGENOM" id="CLU_012862_2_0_12"/>
<evidence type="ECO:0000256" key="10">
    <source>
        <dbReference type="ARBA" id="ARBA00023004"/>
    </source>
</evidence>
<evidence type="ECO:0000256" key="5">
    <source>
        <dbReference type="ARBA" id="ARBA00012045"/>
    </source>
</evidence>
<keyword evidence="13" id="KW-0326">Glycosidase</keyword>
<dbReference type="EMBL" id="ATFF01000006">
    <property type="protein sequence ID" value="EPF30531.1"/>
    <property type="molecule type" value="Genomic_DNA"/>
</dbReference>
<evidence type="ECO:0000259" key="14">
    <source>
        <dbReference type="SMART" id="SM00478"/>
    </source>
</evidence>
<evidence type="ECO:0000256" key="8">
    <source>
        <dbReference type="ARBA" id="ARBA00022763"/>
    </source>
</evidence>
<dbReference type="GO" id="GO:0032357">
    <property type="term" value="F:oxidized purine DNA binding"/>
    <property type="evidence" value="ECO:0007669"/>
    <property type="project" value="TreeGrafter"/>
</dbReference>
<comment type="catalytic activity">
    <reaction evidence="1">
        <text>Hydrolyzes free adenine bases from 7,8-dihydro-8-oxoguanine:adenine mismatched double-stranded DNA, leaving an apurinic site.</text>
        <dbReference type="EC" id="3.2.2.31"/>
    </reaction>
</comment>